<organism evidence="3 4">
    <name type="scientific">Stentor coeruleus</name>
    <dbReference type="NCBI Taxonomy" id="5963"/>
    <lineage>
        <taxon>Eukaryota</taxon>
        <taxon>Sar</taxon>
        <taxon>Alveolata</taxon>
        <taxon>Ciliophora</taxon>
        <taxon>Postciliodesmatophora</taxon>
        <taxon>Heterotrichea</taxon>
        <taxon>Heterotrichida</taxon>
        <taxon>Stentoridae</taxon>
        <taxon>Stentor</taxon>
    </lineage>
</organism>
<keyword evidence="2" id="KW-0812">Transmembrane</keyword>
<proteinExistence type="predicted"/>
<reference evidence="3 4" key="1">
    <citation type="submission" date="2016-11" db="EMBL/GenBank/DDBJ databases">
        <title>The macronuclear genome of Stentor coeruleus: a giant cell with tiny introns.</title>
        <authorList>
            <person name="Slabodnick M."/>
            <person name="Ruby J.G."/>
            <person name="Reiff S.B."/>
            <person name="Swart E.C."/>
            <person name="Gosai S."/>
            <person name="Prabakaran S."/>
            <person name="Witkowska E."/>
            <person name="Larue G.E."/>
            <person name="Fisher S."/>
            <person name="Freeman R.M."/>
            <person name="Gunawardena J."/>
            <person name="Chu W."/>
            <person name="Stover N.A."/>
            <person name="Gregory B.D."/>
            <person name="Nowacki M."/>
            <person name="Derisi J."/>
            <person name="Roy S.W."/>
            <person name="Marshall W.F."/>
            <person name="Sood P."/>
        </authorList>
    </citation>
    <scope>NUCLEOTIDE SEQUENCE [LARGE SCALE GENOMIC DNA]</scope>
    <source>
        <strain evidence="3">WM001</strain>
    </source>
</reference>
<accession>A0A1R2BD23</accession>
<protein>
    <submittedName>
        <fullName evidence="3">Uncharacterized protein</fullName>
    </submittedName>
</protein>
<dbReference type="EMBL" id="MPUH01000737">
    <property type="protein sequence ID" value="OMJ74664.1"/>
    <property type="molecule type" value="Genomic_DNA"/>
</dbReference>
<sequence>MRVLLVNAYSDTSEGKRSFNLFKSIVLEAFTYQKMYNLSDIEFIEVDRQTIDSFLYEPASGYSSKDSEKLFDHLDFIFIDGEANMLPWLRRARKFLILMRMCKNTRKIVFACTFAMQMLVFLCATNFNIERVVNGKGHGSSLKSLTNVDSEITKRLTLGDVFIDNATGDIYCHDSHKDEFYPVANTGIHNHKAAQESAQVSAAMLKTRQYLAKIVDSANQVFIGKSNEDKCRIYKQYVQHWLVKGLGFSEFLVPSLNKWDVHPINATLKENVYTVLAESNRGPQIIIHNNAVALQFHISSKYPATFLVLKNFVTHMMSRFQNEREKMDLPLAAVTKMGVGMRHNYVGNSSSAASLYELGLKLNEAKHSGYAFSLRKGEPLTVKINATTSEAIRIRTAISGKLKSIDSFESEQSSDYSDYSNSIKKQKTNRKVEFAKRDTIKIKDNPILDERIVKPIESEYISSLGADYINSLPTAWKSKKEIRAMLHPGYPVQSMPKRGTVLNGTNLVLAKNDFAFYEKPLIKVVQLGRPYCRYNEEYKNKEVNTFEKTRTGHFSSNGPTIRNDGSPYTDPEKKYRRDQIMSKEKWVSEKDFKRVFNAETEPVPQEFNSPSVPFHMHKFRDENPSNWLAGAFKTASY</sequence>
<dbReference type="AlphaFoldDB" id="A0A1R2BD23"/>
<keyword evidence="2" id="KW-1133">Transmembrane helix</keyword>
<evidence type="ECO:0000313" key="3">
    <source>
        <dbReference type="EMBL" id="OMJ74664.1"/>
    </source>
</evidence>
<evidence type="ECO:0000313" key="4">
    <source>
        <dbReference type="Proteomes" id="UP000187209"/>
    </source>
</evidence>
<feature type="region of interest" description="Disordered" evidence="1">
    <location>
        <begin position="550"/>
        <end position="575"/>
    </location>
</feature>
<feature type="transmembrane region" description="Helical" evidence="2">
    <location>
        <begin position="108"/>
        <end position="127"/>
    </location>
</feature>
<dbReference type="Proteomes" id="UP000187209">
    <property type="component" value="Unassembled WGS sequence"/>
</dbReference>
<name>A0A1R2BD23_9CILI</name>
<keyword evidence="4" id="KW-1185">Reference proteome</keyword>
<evidence type="ECO:0000256" key="1">
    <source>
        <dbReference type="SAM" id="MobiDB-lite"/>
    </source>
</evidence>
<dbReference type="OrthoDB" id="289273at2759"/>
<gene>
    <name evidence="3" type="ORF">SteCoe_26376</name>
</gene>
<evidence type="ECO:0000256" key="2">
    <source>
        <dbReference type="SAM" id="Phobius"/>
    </source>
</evidence>
<keyword evidence="2" id="KW-0472">Membrane</keyword>
<comment type="caution">
    <text evidence="3">The sequence shown here is derived from an EMBL/GenBank/DDBJ whole genome shotgun (WGS) entry which is preliminary data.</text>
</comment>